<dbReference type="HOGENOM" id="CLU_020027_14_4_1"/>
<gene>
    <name evidence="3" type="ORF">HMPREF1541_02563</name>
</gene>
<dbReference type="Proteomes" id="UP000030752">
    <property type="component" value="Unassembled WGS sequence"/>
</dbReference>
<dbReference type="InterPro" id="IPR001466">
    <property type="entry name" value="Beta-lactam-related"/>
</dbReference>
<accession>W2S666</accession>
<proteinExistence type="predicted"/>
<keyword evidence="1" id="KW-0732">Signal</keyword>
<evidence type="ECO:0000259" key="2">
    <source>
        <dbReference type="Pfam" id="PF00144"/>
    </source>
</evidence>
<dbReference type="OrthoDB" id="5946976at2759"/>
<reference evidence="3 4" key="1">
    <citation type="submission" date="2013-03" db="EMBL/GenBank/DDBJ databases">
        <title>The Genome Sequence of Phialophora europaea CBS 101466.</title>
        <authorList>
            <consortium name="The Broad Institute Genomics Platform"/>
            <person name="Cuomo C."/>
            <person name="de Hoog S."/>
            <person name="Gorbushina A."/>
            <person name="Walker B."/>
            <person name="Young S.K."/>
            <person name="Zeng Q."/>
            <person name="Gargeya S."/>
            <person name="Fitzgerald M."/>
            <person name="Haas B."/>
            <person name="Abouelleil A."/>
            <person name="Allen A.W."/>
            <person name="Alvarado L."/>
            <person name="Arachchi H.M."/>
            <person name="Berlin A.M."/>
            <person name="Chapman S.B."/>
            <person name="Gainer-Dewar J."/>
            <person name="Goldberg J."/>
            <person name="Griggs A."/>
            <person name="Gujja S."/>
            <person name="Hansen M."/>
            <person name="Howarth C."/>
            <person name="Imamovic A."/>
            <person name="Ireland A."/>
            <person name="Larimer J."/>
            <person name="McCowan C."/>
            <person name="Murphy C."/>
            <person name="Pearson M."/>
            <person name="Poon T.W."/>
            <person name="Priest M."/>
            <person name="Roberts A."/>
            <person name="Saif S."/>
            <person name="Shea T."/>
            <person name="Sisk P."/>
            <person name="Sykes S."/>
            <person name="Wortman J."/>
            <person name="Nusbaum C."/>
            <person name="Birren B."/>
        </authorList>
    </citation>
    <scope>NUCLEOTIDE SEQUENCE [LARGE SCALE GENOMIC DNA]</scope>
    <source>
        <strain evidence="3 4">CBS 101466</strain>
    </source>
</reference>
<dbReference type="SUPFAM" id="SSF56601">
    <property type="entry name" value="beta-lactamase/transpeptidase-like"/>
    <property type="match status" value="1"/>
</dbReference>
<dbReference type="Pfam" id="PF00144">
    <property type="entry name" value="Beta-lactamase"/>
    <property type="match status" value="1"/>
</dbReference>
<dbReference type="eggNOG" id="ENOG502ST58">
    <property type="taxonomic scope" value="Eukaryota"/>
</dbReference>
<feature type="signal peptide" evidence="1">
    <location>
        <begin position="1"/>
        <end position="20"/>
    </location>
</feature>
<dbReference type="Gene3D" id="3.40.710.10">
    <property type="entry name" value="DD-peptidase/beta-lactamase superfamily"/>
    <property type="match status" value="1"/>
</dbReference>
<dbReference type="InterPro" id="IPR050789">
    <property type="entry name" value="Diverse_Enzym_Activities"/>
</dbReference>
<organism evidence="3 4">
    <name type="scientific">Cyphellophora europaea (strain CBS 101466)</name>
    <name type="common">Phialophora europaea</name>
    <dbReference type="NCBI Taxonomy" id="1220924"/>
    <lineage>
        <taxon>Eukaryota</taxon>
        <taxon>Fungi</taxon>
        <taxon>Dikarya</taxon>
        <taxon>Ascomycota</taxon>
        <taxon>Pezizomycotina</taxon>
        <taxon>Eurotiomycetes</taxon>
        <taxon>Chaetothyriomycetidae</taxon>
        <taxon>Chaetothyriales</taxon>
        <taxon>Cyphellophoraceae</taxon>
        <taxon>Cyphellophora</taxon>
    </lineage>
</organism>
<evidence type="ECO:0000313" key="4">
    <source>
        <dbReference type="Proteomes" id="UP000030752"/>
    </source>
</evidence>
<dbReference type="InterPro" id="IPR012338">
    <property type="entry name" value="Beta-lactam/transpept-like"/>
</dbReference>
<dbReference type="RefSeq" id="XP_008715140.1">
    <property type="nucleotide sequence ID" value="XM_008716918.1"/>
</dbReference>
<dbReference type="PANTHER" id="PTHR43283">
    <property type="entry name" value="BETA-LACTAMASE-RELATED"/>
    <property type="match status" value="1"/>
</dbReference>
<evidence type="ECO:0000256" key="1">
    <source>
        <dbReference type="SAM" id="SignalP"/>
    </source>
</evidence>
<sequence length="413" mass="44461">MLFQNIVLGALSLCGYVASASPLELQNGHTPTVNHLDRRNSAEVSSQLEGLRVQYSLPALAISFNDGTGLNQAHTGVRKLGDRTNVTADDAWPLGSNTKAMTATIVALLIQDGLLAWNTTLDEIFASANLTIQDAFVNVTIGELATHRSGITGTFGVDNPPLLPSQMLELYEMNATLGRAVAVSTVLLLPTLGERGSYQYSNNNYIILGFVIDVVTGEAAEDVISKRLWEPLEMQSAGWGAVSESNATSVENPWPHLLNLTTAEPYAYHPEWPVVFRDLAPYMDTAGVAHMSLADYDKWLRLHVDEDAQQAVGLEAVQLEMLHTAYHGEDDEEEAEGYTYGGWIRVVEGCPGAEDNGFCLVHTGSNTMYVTYACIDTGDRITASAMTNAPYAGGGINGTTMAAVMVLNGTITL</sequence>
<dbReference type="VEuPathDB" id="FungiDB:HMPREF1541_02563"/>
<keyword evidence="4" id="KW-1185">Reference proteome</keyword>
<evidence type="ECO:0000313" key="3">
    <source>
        <dbReference type="EMBL" id="ETN43404.1"/>
    </source>
</evidence>
<dbReference type="GeneID" id="19969902"/>
<dbReference type="EMBL" id="KB822718">
    <property type="protein sequence ID" value="ETN43404.1"/>
    <property type="molecule type" value="Genomic_DNA"/>
</dbReference>
<feature type="chain" id="PRO_5004825571" description="Beta-lactamase-related domain-containing protein" evidence="1">
    <location>
        <begin position="21"/>
        <end position="413"/>
    </location>
</feature>
<protein>
    <recommendedName>
        <fullName evidence="2">Beta-lactamase-related domain-containing protein</fullName>
    </recommendedName>
</protein>
<name>W2S666_CYPE1</name>
<dbReference type="STRING" id="1220924.W2S666"/>
<feature type="domain" description="Beta-lactamase-related" evidence="2">
    <location>
        <begin position="59"/>
        <end position="392"/>
    </location>
</feature>
<dbReference type="AlphaFoldDB" id="W2S666"/>
<dbReference type="InParanoid" id="W2S666"/>